<protein>
    <submittedName>
        <fullName evidence="2">Polyhydroxyalkanoate depolymerase</fullName>
    </submittedName>
</protein>
<dbReference type="InterPro" id="IPR051321">
    <property type="entry name" value="PHA/PHB_synthase"/>
</dbReference>
<proteinExistence type="predicted"/>
<dbReference type="Gene3D" id="3.40.50.1820">
    <property type="entry name" value="alpha/beta hydrolase"/>
    <property type="match status" value="1"/>
</dbReference>
<dbReference type="SUPFAM" id="SSF53474">
    <property type="entry name" value="alpha/beta-Hydrolases"/>
    <property type="match status" value="1"/>
</dbReference>
<dbReference type="InterPro" id="IPR010915">
    <property type="entry name" value="PHB_depoly_PhaZ"/>
</dbReference>
<reference evidence="2 3" key="1">
    <citation type="submission" date="2023-08" db="EMBL/GenBank/DDBJ databases">
        <title>The draft genome sequence of Paracraurococcus sp. LOR1-02.</title>
        <authorList>
            <person name="Kingkaew E."/>
            <person name="Tanasupawat S."/>
        </authorList>
    </citation>
    <scope>NUCLEOTIDE SEQUENCE [LARGE SCALE GENOMIC DNA]</scope>
    <source>
        <strain evidence="2 3">LOR1-02</strain>
    </source>
</reference>
<keyword evidence="3" id="KW-1185">Reference proteome</keyword>
<dbReference type="PANTHER" id="PTHR36837:SF4">
    <property type="entry name" value="BLR0908 PROTEIN"/>
    <property type="match status" value="1"/>
</dbReference>
<evidence type="ECO:0000313" key="2">
    <source>
        <dbReference type="EMBL" id="MDO9712108.1"/>
    </source>
</evidence>
<gene>
    <name evidence="2" type="primary">phaZ</name>
    <name evidence="2" type="ORF">Q7A36_27445</name>
</gene>
<feature type="domain" description="PHB de-polymerase C-terminal" evidence="1">
    <location>
        <begin position="199"/>
        <end position="400"/>
    </location>
</feature>
<dbReference type="Proteomes" id="UP001243009">
    <property type="component" value="Unassembled WGS sequence"/>
</dbReference>
<evidence type="ECO:0000259" key="1">
    <source>
        <dbReference type="Pfam" id="PF06850"/>
    </source>
</evidence>
<dbReference type="EMBL" id="JAUTWS010000040">
    <property type="protein sequence ID" value="MDO9712108.1"/>
    <property type="molecule type" value="Genomic_DNA"/>
</dbReference>
<name>A0ABT9E7F3_9PROT</name>
<dbReference type="RefSeq" id="WP_305106964.1">
    <property type="nucleotide sequence ID" value="NZ_JAUTWS010000040.1"/>
</dbReference>
<sequence length="414" mass="43960">MLYHLHAAQEAWSARLRPVAREAAGWLRRLGDRPGVAQAAAALQLLEEVGTTHRKPEFGLDRIRAGNRVVPVREEVVQAAPFGRLLRFAKDAPRAGPPVLVVAPLSGHYATRVRDTIAALLPEHDVHVTDWTDARLVPAAAGRFGLDALVAQIIAWLEAIGPGAHALTVSQPAAAALAAAALMAEDGNPARPRSLTLIAGPIDARISPSREGALVRALPAAWFEAMEVATVPPPFPGAGRRVRPGAQQITGSVLAELPTQVAAQLTQLRNLTGGDAAAAAAHRRHNDELRAVMDVPAELYLDTIHRVFRAAELARGRMAWRGRPVRPEAIRDTALLVVEGGADTTCPAGQTRPALALCCGLPQGLRQHHLQPGAGHGALFEGPAWRAEILPLVAAVIREADRSAAAAAPRRARR</sequence>
<accession>A0ABT9E7F3</accession>
<dbReference type="InterPro" id="IPR009656">
    <property type="entry name" value="PHB_depo_C"/>
</dbReference>
<evidence type="ECO:0000313" key="3">
    <source>
        <dbReference type="Proteomes" id="UP001243009"/>
    </source>
</evidence>
<dbReference type="InterPro" id="IPR029058">
    <property type="entry name" value="AB_hydrolase_fold"/>
</dbReference>
<dbReference type="PIRSF" id="PIRSF020818">
    <property type="entry name" value="PHB_depoly_PhaZ"/>
    <property type="match status" value="1"/>
</dbReference>
<dbReference type="PANTHER" id="PTHR36837">
    <property type="entry name" value="POLY(3-HYDROXYALKANOATE) POLYMERASE SUBUNIT PHAC"/>
    <property type="match status" value="1"/>
</dbReference>
<dbReference type="NCBIfam" id="TIGR01849">
    <property type="entry name" value="PHB_depoly_PhaZ"/>
    <property type="match status" value="1"/>
</dbReference>
<comment type="caution">
    <text evidence="2">The sequence shown here is derived from an EMBL/GenBank/DDBJ whole genome shotgun (WGS) entry which is preliminary data.</text>
</comment>
<organism evidence="2 3">
    <name type="scientific">Paracraurococcus lichenis</name>
    <dbReference type="NCBI Taxonomy" id="3064888"/>
    <lineage>
        <taxon>Bacteria</taxon>
        <taxon>Pseudomonadati</taxon>
        <taxon>Pseudomonadota</taxon>
        <taxon>Alphaproteobacteria</taxon>
        <taxon>Acetobacterales</taxon>
        <taxon>Roseomonadaceae</taxon>
        <taxon>Paracraurococcus</taxon>
    </lineage>
</organism>
<dbReference type="Pfam" id="PF06850">
    <property type="entry name" value="PHB_depo_C"/>
    <property type="match status" value="1"/>
</dbReference>